<reference evidence="3 4" key="2">
    <citation type="journal article" date="2014" name="FEMS Microbiol. Lett.">
        <title>Draft genomic DNA sequence of the facultatively methylotrophic bacterium Acidomonas methanolica type strain MB58.</title>
        <authorList>
            <person name="Higashiura N."/>
            <person name="Hadano H."/>
            <person name="Hirakawa H."/>
            <person name="Matsutani M."/>
            <person name="Takabe S."/>
            <person name="Matsushita K."/>
            <person name="Azuma Y."/>
        </authorList>
    </citation>
    <scope>NUCLEOTIDE SEQUENCE [LARGE SCALE GENOMIC DNA]</scope>
    <source>
        <strain evidence="3 4">MB58</strain>
    </source>
</reference>
<evidence type="ECO:0000259" key="1">
    <source>
        <dbReference type="Pfam" id="PF00501"/>
    </source>
</evidence>
<dbReference type="SUPFAM" id="SSF56801">
    <property type="entry name" value="Acetyl-CoA synthetase-like"/>
    <property type="match status" value="1"/>
</dbReference>
<evidence type="ECO:0000313" key="3">
    <source>
        <dbReference type="EMBL" id="GAJ30778.1"/>
    </source>
</evidence>
<comment type="caution">
    <text evidence="3">The sequence shown here is derived from an EMBL/GenBank/DDBJ whole genome shotgun (WGS) entry which is preliminary data.</text>
</comment>
<accession>A0A023D9H5</accession>
<dbReference type="Proteomes" id="UP000019760">
    <property type="component" value="Unassembled WGS sequence"/>
</dbReference>
<dbReference type="Pfam" id="PF13193">
    <property type="entry name" value="AMP-binding_C"/>
    <property type="match status" value="1"/>
</dbReference>
<dbReference type="AlphaFoldDB" id="A0A023D9H5"/>
<dbReference type="Gene3D" id="3.40.50.12780">
    <property type="entry name" value="N-terminal domain of ligase-like"/>
    <property type="match status" value="1"/>
</dbReference>
<feature type="domain" description="AMP-dependent synthetase/ligase" evidence="1">
    <location>
        <begin position="38"/>
        <end position="369"/>
    </location>
</feature>
<dbReference type="EMBL" id="BAND01000297">
    <property type="protein sequence ID" value="GAJ30778.1"/>
    <property type="molecule type" value="Genomic_DNA"/>
</dbReference>
<dbReference type="InterPro" id="IPR045851">
    <property type="entry name" value="AMP-bd_C_sf"/>
</dbReference>
<protein>
    <submittedName>
        <fullName evidence="3">AMP-dependent synthetase and ligase</fullName>
    </submittedName>
</protein>
<dbReference type="PANTHER" id="PTHR43767:SF1">
    <property type="entry name" value="NONRIBOSOMAL PEPTIDE SYNTHASE PES1 (EUROFUNG)-RELATED"/>
    <property type="match status" value="1"/>
</dbReference>
<name>A0A023D9H5_ACIMT</name>
<dbReference type="InterPro" id="IPR042099">
    <property type="entry name" value="ANL_N_sf"/>
</dbReference>
<reference evidence="4" key="1">
    <citation type="journal article" date="2014" name="FEMS Microbiol. Lett.">
        <title>Draft Genomic DNA Sequence of the Facultatively Methylotrophic Bacterium Acidomonas methanolica type strain MB58.</title>
        <authorList>
            <person name="Higashiura N."/>
            <person name="Hadano H."/>
            <person name="Hirakawa H."/>
            <person name="Matsutani M."/>
            <person name="Takabe S."/>
            <person name="Matsushita K."/>
            <person name="Azuma Y."/>
        </authorList>
    </citation>
    <scope>NUCLEOTIDE SEQUENCE [LARGE SCALE GENOMIC DNA]</scope>
    <source>
        <strain evidence="4">MB58</strain>
    </source>
</reference>
<keyword evidence="4" id="KW-1185">Reference proteome</keyword>
<evidence type="ECO:0000313" key="4">
    <source>
        <dbReference type="Proteomes" id="UP000019760"/>
    </source>
</evidence>
<feature type="domain" description="AMP-binding enzyme C-terminal" evidence="2">
    <location>
        <begin position="430"/>
        <end position="506"/>
    </location>
</feature>
<keyword evidence="3" id="KW-0436">Ligase</keyword>
<dbReference type="PANTHER" id="PTHR43767">
    <property type="entry name" value="LONG-CHAIN-FATTY-ACID--COA LIGASE"/>
    <property type="match status" value="1"/>
</dbReference>
<dbReference type="InterPro" id="IPR020845">
    <property type="entry name" value="AMP-binding_CS"/>
</dbReference>
<dbReference type="InterPro" id="IPR050237">
    <property type="entry name" value="ATP-dep_AMP-bd_enzyme"/>
</dbReference>
<organism evidence="3 4">
    <name type="scientific">Acidomonas methanolica NBRC 104435</name>
    <dbReference type="NCBI Taxonomy" id="1231351"/>
    <lineage>
        <taxon>Bacteria</taxon>
        <taxon>Pseudomonadati</taxon>
        <taxon>Pseudomonadota</taxon>
        <taxon>Alphaproteobacteria</taxon>
        <taxon>Acetobacterales</taxon>
        <taxon>Acetobacteraceae</taxon>
        <taxon>Acidomonas</taxon>
    </lineage>
</organism>
<dbReference type="Gene3D" id="3.30.300.30">
    <property type="match status" value="1"/>
</dbReference>
<dbReference type="GO" id="GO:0016878">
    <property type="term" value="F:acid-thiol ligase activity"/>
    <property type="evidence" value="ECO:0007669"/>
    <property type="project" value="UniProtKB-ARBA"/>
</dbReference>
<proteinExistence type="predicted"/>
<dbReference type="InterPro" id="IPR000873">
    <property type="entry name" value="AMP-dep_synth/lig_dom"/>
</dbReference>
<dbReference type="OrthoDB" id="9803968at2"/>
<gene>
    <name evidence="3" type="ORF">Amme_339_002</name>
</gene>
<dbReference type="Pfam" id="PF00501">
    <property type="entry name" value="AMP-binding"/>
    <property type="match status" value="1"/>
</dbReference>
<dbReference type="InterPro" id="IPR025110">
    <property type="entry name" value="AMP-bd_C"/>
</dbReference>
<evidence type="ECO:0000259" key="2">
    <source>
        <dbReference type="Pfam" id="PF13193"/>
    </source>
</evidence>
<sequence length="540" mass="58467">MNPEPRTLLRMVLDGAAAPSAEPILTFVEVRADGSLSESTRTYGELLENGRRLATALLDLGMKEGDAFAIIMRNYPEFVEAMLASEVVGSVFVPIDPRTRGDKLSYMLRFAGCRGAIVSGEVIDNLAQLREELPELTWVLTVDTAARADWHQPLAGAVRQCEAAADPMPRPLSAPMQMLYTSGTTGDPKAILAPNARFAMTGSLGETIGLQPGDRLYTGLSLTHANAQLITLGNGLAHQLPVVISRTFTKSRLWEIVSRYRCTTMNLLGGMATAIFAEPPGLFDLAHDVRFVLSAGMPISMWRPFEERFGVKVFEFFGAAEGGLTLNPPGAGPVASIGKAPPSLACEILDEDDHILGPGQLGEICFRNADGSVTPITYFKNPQASEAKTQGGWFRTGDIGWKDADGWLYFSHRSGQSIRRNGDFINPRDIETMIAGMPGVVDVYVYGVATSANTPGEKEIVAAVVVGPDWSGPAAVFEHCARQLGSTSVPSFVQILNEIPKTASEKPQDRFLIDLLIQDEAMVFNKNGPSRVQPQERITQ</sequence>
<dbReference type="PROSITE" id="PS00455">
    <property type="entry name" value="AMP_BINDING"/>
    <property type="match status" value="1"/>
</dbReference>